<evidence type="ECO:0000256" key="3">
    <source>
        <dbReference type="ARBA" id="ARBA00022536"/>
    </source>
</evidence>
<keyword evidence="7" id="KW-1133">Transmembrane helix</keyword>
<dbReference type="FunFam" id="2.10.25.10:FF:000076">
    <property type="entry name" value="Integrin beta"/>
    <property type="match status" value="1"/>
</dbReference>
<evidence type="ECO:0000256" key="11">
    <source>
        <dbReference type="SAM" id="SignalP"/>
    </source>
</evidence>
<dbReference type="InterPro" id="IPR057073">
    <property type="entry name" value="EGF_integrin_2"/>
</dbReference>
<protein>
    <recommendedName>
        <fullName evidence="12">Integrin beta epidermal growth factor-like domain-containing protein</fullName>
    </recommendedName>
</protein>
<organism evidence="13 14">
    <name type="scientific">Diatraea saccharalis</name>
    <name type="common">sugarcane borer</name>
    <dbReference type="NCBI Taxonomy" id="40085"/>
    <lineage>
        <taxon>Eukaryota</taxon>
        <taxon>Metazoa</taxon>
        <taxon>Ecdysozoa</taxon>
        <taxon>Arthropoda</taxon>
        <taxon>Hexapoda</taxon>
        <taxon>Insecta</taxon>
        <taxon>Pterygota</taxon>
        <taxon>Neoptera</taxon>
        <taxon>Endopterygota</taxon>
        <taxon>Lepidoptera</taxon>
        <taxon>Glossata</taxon>
        <taxon>Ditrysia</taxon>
        <taxon>Pyraloidea</taxon>
        <taxon>Crambidae</taxon>
        <taxon>Crambinae</taxon>
        <taxon>Diatraea</taxon>
    </lineage>
</organism>
<keyword evidence="14" id="KW-1185">Reference proteome</keyword>
<feature type="domain" description="Integrin beta epidermal growth factor-like" evidence="12">
    <location>
        <begin position="96"/>
        <end position="143"/>
    </location>
</feature>
<keyword evidence="6" id="KW-0677">Repeat</keyword>
<keyword evidence="5 11" id="KW-0732">Signal</keyword>
<keyword evidence="2" id="KW-1003">Cell membrane</keyword>
<comment type="subcellular location">
    <subcellularLocation>
        <location evidence="1">Cell membrane</location>
        <topology evidence="1">Single-pass type I membrane protein</topology>
    </subcellularLocation>
</comment>
<accession>A0A9N9W949</accession>
<keyword evidence="9" id="KW-1015">Disulfide bond</keyword>
<evidence type="ECO:0000256" key="10">
    <source>
        <dbReference type="ARBA" id="ARBA00023180"/>
    </source>
</evidence>
<keyword evidence="3" id="KW-0245">EGF-like domain</keyword>
<keyword evidence="8" id="KW-0472">Membrane</keyword>
<dbReference type="InterPro" id="IPR057243">
    <property type="entry name" value="Integrin_I-EGF_CS"/>
</dbReference>
<evidence type="ECO:0000256" key="9">
    <source>
        <dbReference type="ARBA" id="ARBA00023157"/>
    </source>
</evidence>
<reference evidence="13" key="1">
    <citation type="submission" date="2021-12" db="EMBL/GenBank/DDBJ databases">
        <authorList>
            <person name="King R."/>
        </authorList>
    </citation>
    <scope>NUCLEOTIDE SEQUENCE</scope>
</reference>
<evidence type="ECO:0000256" key="2">
    <source>
        <dbReference type="ARBA" id="ARBA00022475"/>
    </source>
</evidence>
<dbReference type="Pfam" id="PF23105">
    <property type="entry name" value="EGF_integrin"/>
    <property type="match status" value="1"/>
</dbReference>
<evidence type="ECO:0000256" key="1">
    <source>
        <dbReference type="ARBA" id="ARBA00004251"/>
    </source>
</evidence>
<reference evidence="13" key="2">
    <citation type="submission" date="2022-10" db="EMBL/GenBank/DDBJ databases">
        <authorList>
            <consortium name="ENA_rothamsted_submissions"/>
            <consortium name="culmorum"/>
            <person name="King R."/>
        </authorList>
    </citation>
    <scope>NUCLEOTIDE SEQUENCE</scope>
</reference>
<dbReference type="AlphaFoldDB" id="A0A9N9W949"/>
<evidence type="ECO:0000256" key="6">
    <source>
        <dbReference type="ARBA" id="ARBA00022737"/>
    </source>
</evidence>
<feature type="signal peptide" evidence="11">
    <location>
        <begin position="1"/>
        <end position="19"/>
    </location>
</feature>
<evidence type="ECO:0000256" key="5">
    <source>
        <dbReference type="ARBA" id="ARBA00022729"/>
    </source>
</evidence>
<evidence type="ECO:0000313" key="14">
    <source>
        <dbReference type="Proteomes" id="UP001153714"/>
    </source>
</evidence>
<dbReference type="EMBL" id="OU893342">
    <property type="protein sequence ID" value="CAG9783667.1"/>
    <property type="molecule type" value="Genomic_DNA"/>
</dbReference>
<evidence type="ECO:0000259" key="12">
    <source>
        <dbReference type="Pfam" id="PF23105"/>
    </source>
</evidence>
<evidence type="ECO:0000256" key="7">
    <source>
        <dbReference type="ARBA" id="ARBA00022989"/>
    </source>
</evidence>
<keyword evidence="4" id="KW-0812">Transmembrane</keyword>
<dbReference type="GO" id="GO:0005886">
    <property type="term" value="C:plasma membrane"/>
    <property type="evidence" value="ECO:0007669"/>
    <property type="project" value="UniProtKB-SubCell"/>
</dbReference>
<evidence type="ECO:0000256" key="4">
    <source>
        <dbReference type="ARBA" id="ARBA00022692"/>
    </source>
</evidence>
<proteinExistence type="predicted"/>
<dbReference type="PROSITE" id="PS00243">
    <property type="entry name" value="I_EGF_1"/>
    <property type="match status" value="1"/>
</dbReference>
<sequence length="176" mass="19749">MKFLLNVFISCLLVTLVTARTRNPFVLNENWVCNVKRSCLECLRLNQCSWCDTENKCFSRRVQNFEGYCKNNTIHYQNHGLSYADNAKCACAAGQLEENCLPEDDTSGLKCSGRGQCLCGRCVCDTEPDPSHPTKAVMGQYCEYDNFSCDGPRCNEGPYHFLGNASADLLIMPSEK</sequence>
<feature type="chain" id="PRO_5040369712" description="Integrin beta epidermal growth factor-like domain-containing protein" evidence="11">
    <location>
        <begin position="20"/>
        <end position="176"/>
    </location>
</feature>
<keyword evidence="10" id="KW-0325">Glycoprotein</keyword>
<gene>
    <name evidence="13" type="ORF">DIATSA_LOCUS1827</name>
</gene>
<evidence type="ECO:0000256" key="8">
    <source>
        <dbReference type="ARBA" id="ARBA00023136"/>
    </source>
</evidence>
<dbReference type="Gene3D" id="2.10.25.10">
    <property type="entry name" value="Laminin"/>
    <property type="match status" value="1"/>
</dbReference>
<evidence type="ECO:0000313" key="13">
    <source>
        <dbReference type="EMBL" id="CAG9783667.1"/>
    </source>
</evidence>
<name>A0A9N9W949_9NEOP</name>
<dbReference type="OrthoDB" id="9930377at2759"/>
<dbReference type="Proteomes" id="UP001153714">
    <property type="component" value="Chromosome 11"/>
</dbReference>